<dbReference type="InterPro" id="IPR012467">
    <property type="entry name" value="DUF1684"/>
</dbReference>
<feature type="region of interest" description="Disordered" evidence="1">
    <location>
        <begin position="1"/>
        <end position="123"/>
    </location>
</feature>
<protein>
    <submittedName>
        <fullName evidence="2">DUF1684 domain-containing protein</fullName>
    </submittedName>
</protein>
<dbReference type="PANTHER" id="PTHR41913:SF1">
    <property type="entry name" value="DUF1684 DOMAIN-CONTAINING PROTEIN"/>
    <property type="match status" value="1"/>
</dbReference>
<evidence type="ECO:0000313" key="3">
    <source>
        <dbReference type="Proteomes" id="UP000612352"/>
    </source>
</evidence>
<name>A0ABS1BA81_9MICO</name>
<comment type="caution">
    <text evidence="2">The sequence shown here is derived from an EMBL/GenBank/DDBJ whole genome shotgun (WGS) entry which is preliminary data.</text>
</comment>
<dbReference type="PANTHER" id="PTHR41913">
    <property type="entry name" value="DUF1684 DOMAIN-CONTAINING PROTEIN"/>
    <property type="match status" value="1"/>
</dbReference>
<reference evidence="2 3" key="1">
    <citation type="submission" date="2020-12" db="EMBL/GenBank/DDBJ databases">
        <title>Brachybacterium sp. MASK1Z-5, whole genome shotgun sequence.</title>
        <authorList>
            <person name="Tuo L."/>
        </authorList>
    </citation>
    <scope>NUCLEOTIDE SEQUENCE [LARGE SCALE GENOMIC DNA]</scope>
    <source>
        <strain evidence="2 3">MASK1Z-5</strain>
    </source>
</reference>
<evidence type="ECO:0000256" key="1">
    <source>
        <dbReference type="SAM" id="MobiDB-lite"/>
    </source>
</evidence>
<dbReference type="Proteomes" id="UP000612352">
    <property type="component" value="Unassembled WGS sequence"/>
</dbReference>
<keyword evidence="3" id="KW-1185">Reference proteome</keyword>
<feature type="compositionally biased region" description="Basic and acidic residues" evidence="1">
    <location>
        <begin position="63"/>
        <end position="73"/>
    </location>
</feature>
<proteinExistence type="predicted"/>
<dbReference type="Pfam" id="PF07920">
    <property type="entry name" value="DUF1684"/>
    <property type="match status" value="1"/>
</dbReference>
<evidence type="ECO:0000313" key="2">
    <source>
        <dbReference type="EMBL" id="MBK0331530.1"/>
    </source>
</evidence>
<accession>A0ABS1BA81</accession>
<dbReference type="EMBL" id="JAEDAJ010000004">
    <property type="protein sequence ID" value="MBK0331530.1"/>
    <property type="molecule type" value="Genomic_DNA"/>
</dbReference>
<organism evidence="2 3">
    <name type="scientific">Brachybacterium halotolerans</name>
    <dbReference type="NCBI Taxonomy" id="2795215"/>
    <lineage>
        <taxon>Bacteria</taxon>
        <taxon>Bacillati</taxon>
        <taxon>Actinomycetota</taxon>
        <taxon>Actinomycetes</taxon>
        <taxon>Micrococcales</taxon>
        <taxon>Dermabacteraceae</taxon>
        <taxon>Brachybacterium</taxon>
    </lineage>
</organism>
<gene>
    <name evidence="2" type="ORF">I8D64_08955</name>
</gene>
<sequence length="323" mass="35177">MWVQQKLPTVVASAERDRGFDTLQPRGALDRQVAPALAAPRPPGHGADLRKGTSNRRPPSVCDRFEDRSEPGRFPDPPRGPLEDTPTRRRPTGRCAGTHPRRGNTRGSIALTPSPDHTDLHRSDPADVLATVHWRRTVFNLYHRVREAADPETGHRLWRAERDRLFAHHPASPLLPGAAATFRGLPVADYDPRWRFRARIEPAPPQSFSVTTGTDGLVGFERLGIVRLADTGTLDVWSHTGYGGGVFVPVKDAGAGSTTYGGGRYLIDTIKGADLGDGDDLVLDLNFAFNPSCAYDPMWACPLAPPGNTLADVVPVGELHLAH</sequence>